<feature type="domain" description="FAD dependent oxidoreductase" evidence="6">
    <location>
        <begin position="14"/>
        <end position="362"/>
    </location>
</feature>
<dbReference type="UniPathway" id="UPA00060"/>
<dbReference type="GO" id="GO:0050660">
    <property type="term" value="F:flavin adenine dinucleotide binding"/>
    <property type="evidence" value="ECO:0007669"/>
    <property type="project" value="InterPro"/>
</dbReference>
<dbReference type="SUPFAM" id="SSF51905">
    <property type="entry name" value="FAD/NAD(P)-binding domain"/>
    <property type="match status" value="1"/>
</dbReference>
<dbReference type="GO" id="GO:0009229">
    <property type="term" value="P:thiamine diphosphate biosynthetic process"/>
    <property type="evidence" value="ECO:0007669"/>
    <property type="project" value="UniProtKB-UniPathway"/>
</dbReference>
<dbReference type="Gene3D" id="3.50.50.60">
    <property type="entry name" value="FAD/NAD(P)-binding domain"/>
    <property type="match status" value="1"/>
</dbReference>
<sequence>MISCGERAMPEQADVVIIGAGIIGWSIAYYLRRSGVDVCLLERAEIGAGASAAAAGLLAPLGPLDGPGPLASLLFTGCSLLPQLVAELEAKIALRRIDLEQAGALRLACNRRAVGRLQRRLQRWRTLGVELSWLTGEEARAWEPLLSTEVQGAVYASQEGQLRADELLRAVSQAAQQAGVRCYQHCEANGLRQRAGRVLAVQTVSRGEIACDCLVIAAGAWSAQCCAWLDFPLPVKPVRGQLLSLRLPPVLPTLHHLIFGRGIYLVPRRDGSLTVGATREDVGFDLRVTADGVAWLLAQAQGLVPALAQATVERSWAGLRPSTPDGLPLLGPLPGWQNVILATGHGSVGVMLSALTGQLISEFICTGQRSPLLLACNPGRFSTPSAR</sequence>
<dbReference type="InterPro" id="IPR036188">
    <property type="entry name" value="FAD/NAD-bd_sf"/>
</dbReference>
<comment type="catalytic activity">
    <reaction evidence="4">
        <text>glycine + O2 + H2O = glyoxylate + H2O2 + NH4(+)</text>
        <dbReference type="Rhea" id="RHEA:11532"/>
        <dbReference type="ChEBI" id="CHEBI:15377"/>
        <dbReference type="ChEBI" id="CHEBI:15379"/>
        <dbReference type="ChEBI" id="CHEBI:16240"/>
        <dbReference type="ChEBI" id="CHEBI:28938"/>
        <dbReference type="ChEBI" id="CHEBI:36655"/>
        <dbReference type="ChEBI" id="CHEBI:57305"/>
        <dbReference type="EC" id="1.4.3.19"/>
    </reaction>
</comment>
<evidence type="ECO:0000256" key="2">
    <source>
        <dbReference type="ARBA" id="ARBA00022977"/>
    </source>
</evidence>
<dbReference type="GO" id="GO:0009228">
    <property type="term" value="P:thiamine biosynthetic process"/>
    <property type="evidence" value="ECO:0007669"/>
    <property type="project" value="UniProtKB-KW"/>
</dbReference>
<dbReference type="EC" id="1.4.3.19" evidence="5"/>
<dbReference type="SUPFAM" id="SSF54373">
    <property type="entry name" value="FAD-linked reductases, C-terminal domain"/>
    <property type="match status" value="1"/>
</dbReference>
<dbReference type="NCBIfam" id="TIGR02352">
    <property type="entry name" value="thiamin_ThiO"/>
    <property type="match status" value="1"/>
</dbReference>
<dbReference type="Pfam" id="PF01266">
    <property type="entry name" value="DAO"/>
    <property type="match status" value="1"/>
</dbReference>
<evidence type="ECO:0000256" key="3">
    <source>
        <dbReference type="ARBA" id="ARBA00023002"/>
    </source>
</evidence>
<organism evidence="7">
    <name type="scientific">Thermogemmatispora argillosa</name>
    <dbReference type="NCBI Taxonomy" id="2045280"/>
    <lineage>
        <taxon>Bacteria</taxon>
        <taxon>Bacillati</taxon>
        <taxon>Chloroflexota</taxon>
        <taxon>Ktedonobacteria</taxon>
        <taxon>Thermogemmatisporales</taxon>
        <taxon>Thermogemmatisporaceae</taxon>
        <taxon>Thermogemmatispora</taxon>
    </lineage>
</organism>
<dbReference type="GO" id="GO:0043799">
    <property type="term" value="F:glycine oxidase activity"/>
    <property type="evidence" value="ECO:0007669"/>
    <property type="project" value="UniProtKB-EC"/>
</dbReference>
<dbReference type="Gene3D" id="3.30.9.10">
    <property type="entry name" value="D-Amino Acid Oxidase, subunit A, domain 2"/>
    <property type="match status" value="1"/>
</dbReference>
<evidence type="ECO:0000313" key="7">
    <source>
        <dbReference type="EMBL" id="BBH95626.1"/>
    </source>
</evidence>
<proteinExistence type="predicted"/>
<reference evidence="7" key="1">
    <citation type="submission" date="2018-12" db="EMBL/GenBank/DDBJ databases">
        <title>Novel natural products biosynthetic potential of the class Ktedonobacteria.</title>
        <authorList>
            <person name="Zheng Y."/>
            <person name="Saitou A."/>
            <person name="Wang C.M."/>
            <person name="Toyoda A."/>
            <person name="Minakuchi Y."/>
            <person name="Sekiguchi Y."/>
            <person name="Ueda K."/>
            <person name="Takano H."/>
            <person name="Sakai Y."/>
            <person name="Yokota A."/>
            <person name="Yabe S."/>
        </authorList>
    </citation>
    <scope>NUCLEOTIDE SEQUENCE</scope>
    <source>
        <strain evidence="7">A3-2</strain>
    </source>
</reference>
<dbReference type="EMBL" id="AP019377">
    <property type="protein sequence ID" value="BBH95626.1"/>
    <property type="molecule type" value="Genomic_DNA"/>
</dbReference>
<keyword evidence="2" id="KW-0784">Thiamine biosynthesis</keyword>
<protein>
    <recommendedName>
        <fullName evidence="5">glycine oxidase</fullName>
        <ecNumber evidence="5">1.4.3.19</ecNumber>
    </recommendedName>
</protein>
<evidence type="ECO:0000259" key="6">
    <source>
        <dbReference type="Pfam" id="PF01266"/>
    </source>
</evidence>
<dbReference type="AlphaFoldDB" id="A0A455T846"/>
<dbReference type="PANTHER" id="PTHR13847:SF289">
    <property type="entry name" value="GLYCINE OXIDASE"/>
    <property type="match status" value="1"/>
</dbReference>
<dbReference type="GO" id="GO:0005737">
    <property type="term" value="C:cytoplasm"/>
    <property type="evidence" value="ECO:0007669"/>
    <property type="project" value="TreeGrafter"/>
</dbReference>
<evidence type="ECO:0000256" key="5">
    <source>
        <dbReference type="ARBA" id="ARBA00050018"/>
    </source>
</evidence>
<dbReference type="InterPro" id="IPR006076">
    <property type="entry name" value="FAD-dep_OxRdtase"/>
</dbReference>
<dbReference type="InterPro" id="IPR012727">
    <property type="entry name" value="Gly_oxidase_ThiO"/>
</dbReference>
<name>A0A455T846_9CHLR</name>
<evidence type="ECO:0000256" key="4">
    <source>
        <dbReference type="ARBA" id="ARBA00049872"/>
    </source>
</evidence>
<accession>A0A455T846</accession>
<gene>
    <name evidence="7" type="ORF">KTA_38250</name>
</gene>
<comment type="pathway">
    <text evidence="1">Cofactor biosynthesis; thiamine diphosphate biosynthesis.</text>
</comment>
<dbReference type="PANTHER" id="PTHR13847">
    <property type="entry name" value="SARCOSINE DEHYDROGENASE-RELATED"/>
    <property type="match status" value="1"/>
</dbReference>
<evidence type="ECO:0000256" key="1">
    <source>
        <dbReference type="ARBA" id="ARBA00004948"/>
    </source>
</evidence>
<keyword evidence="3" id="KW-0560">Oxidoreductase</keyword>